<dbReference type="SUPFAM" id="SSF52540">
    <property type="entry name" value="P-loop containing nucleoside triphosphate hydrolases"/>
    <property type="match status" value="1"/>
</dbReference>
<protein>
    <recommendedName>
        <fullName evidence="3">Thymidylate kinase-like domain-containing protein</fullName>
    </recommendedName>
</protein>
<organism evidence="1 2">
    <name type="scientific">Algibacter mikhailovii</name>
    <dbReference type="NCBI Taxonomy" id="425498"/>
    <lineage>
        <taxon>Bacteria</taxon>
        <taxon>Pseudomonadati</taxon>
        <taxon>Bacteroidota</taxon>
        <taxon>Flavobacteriia</taxon>
        <taxon>Flavobacteriales</taxon>
        <taxon>Flavobacteriaceae</taxon>
        <taxon>Algibacter</taxon>
    </lineage>
</organism>
<name>A0A918VBP5_9FLAO</name>
<keyword evidence="2" id="KW-1185">Reference proteome</keyword>
<evidence type="ECO:0000313" key="1">
    <source>
        <dbReference type="EMBL" id="GGZ89270.1"/>
    </source>
</evidence>
<dbReference type="Gene3D" id="3.40.50.300">
    <property type="entry name" value="P-loop containing nucleotide triphosphate hydrolases"/>
    <property type="match status" value="1"/>
</dbReference>
<accession>A0A918VBP5</accession>
<dbReference type="AlphaFoldDB" id="A0A918VBP5"/>
<gene>
    <name evidence="1" type="ORF">GCM10007028_29390</name>
</gene>
<sequence length="444" mass="51456">MFLGMENESVFLKPFFTQLNNSNVKYGVMRNYKGLPSSLGKSDLDILISNEDIQLFYNIFNKVLKSTNGVIIASSKGQVPKICVLGGEDNCFYGIMFDVHHGIIPYKSADIFPVKFVFSRLNTYNKVKVFNDNDAIFIAFLKEIFYNKRCEKYFIEASMAWELNREIYLKELNKKYSKRFILLLDDVLSKDSYDFLKVKKLGVLGAKELTSGLSNKLKNIHSFFGKVNRFRHPFGYTITFLGVDGSGKTTIINNITPLLTEAVHNEVHYEHMRPNFLPSIASILKKEEHVGTVANPHEKKESGFIGSIFRLFYYSMDYIIGYWLKVYPSLVRKPSLWIFDRYFYDYLIDPKRGRIKLPSWIIKMIKVFVPSPNLIICLGGKPEILYDRKKELPLKEVKAQVLTLKAFSNKVKNAYWIDTSKTIETTINEVVELIKKNMNERLNK</sequence>
<evidence type="ECO:0008006" key="3">
    <source>
        <dbReference type="Google" id="ProtNLM"/>
    </source>
</evidence>
<comment type="caution">
    <text evidence="1">The sequence shown here is derived from an EMBL/GenBank/DDBJ whole genome shotgun (WGS) entry which is preliminary data.</text>
</comment>
<reference evidence="1" key="2">
    <citation type="submission" date="2020-09" db="EMBL/GenBank/DDBJ databases">
        <authorList>
            <person name="Sun Q."/>
            <person name="Kim S."/>
        </authorList>
    </citation>
    <scope>NUCLEOTIDE SEQUENCE</scope>
    <source>
        <strain evidence="1">KCTC 12710</strain>
    </source>
</reference>
<evidence type="ECO:0000313" key="2">
    <source>
        <dbReference type="Proteomes" id="UP000636004"/>
    </source>
</evidence>
<reference evidence="1" key="1">
    <citation type="journal article" date="2014" name="Int. J. Syst. Evol. Microbiol.">
        <title>Complete genome sequence of Corynebacterium casei LMG S-19264T (=DSM 44701T), isolated from a smear-ripened cheese.</title>
        <authorList>
            <consortium name="US DOE Joint Genome Institute (JGI-PGF)"/>
            <person name="Walter F."/>
            <person name="Albersmeier A."/>
            <person name="Kalinowski J."/>
            <person name="Ruckert C."/>
        </authorList>
    </citation>
    <scope>NUCLEOTIDE SEQUENCE</scope>
    <source>
        <strain evidence="1">KCTC 12710</strain>
    </source>
</reference>
<dbReference type="Proteomes" id="UP000636004">
    <property type="component" value="Unassembled WGS sequence"/>
</dbReference>
<dbReference type="InterPro" id="IPR027417">
    <property type="entry name" value="P-loop_NTPase"/>
</dbReference>
<dbReference type="EMBL" id="BMWZ01000007">
    <property type="protein sequence ID" value="GGZ89270.1"/>
    <property type="molecule type" value="Genomic_DNA"/>
</dbReference>
<proteinExistence type="predicted"/>